<reference evidence="2" key="1">
    <citation type="journal article" date="2022" name="Int. J. Mol. Sci.">
        <title>Draft Genome of Tanacetum Coccineum: Genomic Comparison of Closely Related Tanacetum-Family Plants.</title>
        <authorList>
            <person name="Yamashiro T."/>
            <person name="Shiraishi A."/>
            <person name="Nakayama K."/>
            <person name="Satake H."/>
        </authorList>
    </citation>
    <scope>NUCLEOTIDE SEQUENCE</scope>
</reference>
<reference evidence="2" key="2">
    <citation type="submission" date="2022-01" db="EMBL/GenBank/DDBJ databases">
        <authorList>
            <person name="Yamashiro T."/>
            <person name="Shiraishi A."/>
            <person name="Satake H."/>
            <person name="Nakayama K."/>
        </authorList>
    </citation>
    <scope>NUCLEOTIDE SEQUENCE</scope>
</reference>
<proteinExistence type="predicted"/>
<name>A0ABQ4XYP4_9ASTR</name>
<evidence type="ECO:0000313" key="2">
    <source>
        <dbReference type="EMBL" id="GJS70072.1"/>
    </source>
</evidence>
<sequence>MSPPIRRKYRDSVAFATGCRRIKNCKRCNRKIRIPIGMWPCRVEEKMTLKEVDGKTVEEIETKIIAKDGTVTRVPREFQDYESYEARTVEQPRRHDLYGFVDHPQLQQGNPMNEFAPHRLPQPEGKMNGRLMEDEEELERNEVDWTLESTVRVNCVEEDQTKADPDPRISLHAVLSKCIHWWGTTVEKGASIILVLNIDLSCGHNNRKWLHHVEARSTTTRTPSFADIIALQLQTHSSSECHPMTNNVTMLTVKNSEMVGSMVGTITGFMACIYQRLEYDRKEGAIALTRWIKKMENMIDNNGCDENQKVRYAASSFVDKALTWWNTQVQAKGREATIVMSWNDFKALLVEEFSPSNEMEKLESEF</sequence>
<evidence type="ECO:0000313" key="3">
    <source>
        <dbReference type="Proteomes" id="UP001151760"/>
    </source>
</evidence>
<accession>A0ABQ4XYP4</accession>
<dbReference type="GO" id="GO:0003964">
    <property type="term" value="F:RNA-directed DNA polymerase activity"/>
    <property type="evidence" value="ECO:0007669"/>
    <property type="project" value="UniProtKB-KW"/>
</dbReference>
<keyword evidence="2" id="KW-0548">Nucleotidyltransferase</keyword>
<dbReference type="Proteomes" id="UP001151760">
    <property type="component" value="Unassembled WGS sequence"/>
</dbReference>
<dbReference type="InterPro" id="IPR005162">
    <property type="entry name" value="Retrotrans_gag_dom"/>
</dbReference>
<keyword evidence="3" id="KW-1185">Reference proteome</keyword>
<protein>
    <submittedName>
        <fullName evidence="2">Reverse transcriptase domain-containing protein</fullName>
    </submittedName>
</protein>
<dbReference type="Pfam" id="PF03732">
    <property type="entry name" value="Retrotrans_gag"/>
    <property type="match status" value="1"/>
</dbReference>
<gene>
    <name evidence="2" type="ORF">Tco_0702913</name>
</gene>
<dbReference type="EMBL" id="BQNB010009907">
    <property type="protein sequence ID" value="GJS70072.1"/>
    <property type="molecule type" value="Genomic_DNA"/>
</dbReference>
<keyword evidence="2" id="KW-0695">RNA-directed DNA polymerase</keyword>
<keyword evidence="2" id="KW-0808">Transferase</keyword>
<organism evidence="2 3">
    <name type="scientific">Tanacetum coccineum</name>
    <dbReference type="NCBI Taxonomy" id="301880"/>
    <lineage>
        <taxon>Eukaryota</taxon>
        <taxon>Viridiplantae</taxon>
        <taxon>Streptophyta</taxon>
        <taxon>Embryophyta</taxon>
        <taxon>Tracheophyta</taxon>
        <taxon>Spermatophyta</taxon>
        <taxon>Magnoliopsida</taxon>
        <taxon>eudicotyledons</taxon>
        <taxon>Gunneridae</taxon>
        <taxon>Pentapetalae</taxon>
        <taxon>asterids</taxon>
        <taxon>campanulids</taxon>
        <taxon>Asterales</taxon>
        <taxon>Asteraceae</taxon>
        <taxon>Asteroideae</taxon>
        <taxon>Anthemideae</taxon>
        <taxon>Anthemidinae</taxon>
        <taxon>Tanacetum</taxon>
    </lineage>
</organism>
<feature type="domain" description="Retrotransposon gag" evidence="1">
    <location>
        <begin position="312"/>
        <end position="366"/>
    </location>
</feature>
<comment type="caution">
    <text evidence="2">The sequence shown here is derived from an EMBL/GenBank/DDBJ whole genome shotgun (WGS) entry which is preliminary data.</text>
</comment>
<evidence type="ECO:0000259" key="1">
    <source>
        <dbReference type="Pfam" id="PF03732"/>
    </source>
</evidence>